<dbReference type="RefSeq" id="WP_077276031.1">
    <property type="nucleotide sequence ID" value="NZ_CP019609.1"/>
</dbReference>
<dbReference type="KEGG" id="vpi:BW732_06785"/>
<dbReference type="EMBL" id="CP019609">
    <property type="protein sequence ID" value="AQP53953.1"/>
    <property type="molecule type" value="Genomic_DNA"/>
</dbReference>
<name>A0A1Q2D6K2_9ENTE</name>
<dbReference type="Pfam" id="PF03083">
    <property type="entry name" value="MtN3_slv"/>
    <property type="match status" value="1"/>
</dbReference>
<evidence type="ECO:0000313" key="2">
    <source>
        <dbReference type="Proteomes" id="UP000188246"/>
    </source>
</evidence>
<accession>A0A1Q2D6K2</accession>
<keyword evidence="2" id="KW-1185">Reference proteome</keyword>
<dbReference type="PROSITE" id="PS51257">
    <property type="entry name" value="PROKAR_LIPOPROTEIN"/>
    <property type="match status" value="1"/>
</dbReference>
<dbReference type="Proteomes" id="UP000188246">
    <property type="component" value="Chromosome"/>
</dbReference>
<gene>
    <name evidence="1" type="ORF">BW732_06785</name>
</gene>
<proteinExistence type="predicted"/>
<sequence length="88" mass="9623">MTEQKITVLGWIATVTSCLMYVAYIPQIMSNLNGEPGNFLQPLVASINCTLWVCYGLTKKKKDWPLAIANAPGIVLGLVTFLTSMMAN</sequence>
<protein>
    <submittedName>
        <fullName evidence="1">Uncharacterized protein</fullName>
    </submittedName>
</protein>
<dbReference type="OrthoDB" id="9794653at2"/>
<dbReference type="GO" id="GO:0016020">
    <property type="term" value="C:membrane"/>
    <property type="evidence" value="ECO:0007669"/>
    <property type="project" value="InterPro"/>
</dbReference>
<dbReference type="AlphaFoldDB" id="A0A1Q2D6K2"/>
<reference evidence="1 2" key="1">
    <citation type="journal article" date="2010" name="Int. J. Syst. Evol. Microbiol.">
        <title>Vagococcus penaei sp. nov., isolated from spoilage microbiota of cooked shrimp (Penaeus vannamei).</title>
        <authorList>
            <person name="Jaffres E."/>
            <person name="Prevost H."/>
            <person name="Rossero A."/>
            <person name="Joffraud J.J."/>
            <person name="Dousset X."/>
        </authorList>
    </citation>
    <scope>NUCLEOTIDE SEQUENCE [LARGE SCALE GENOMIC DNA]</scope>
    <source>
        <strain evidence="1 2">CD276</strain>
    </source>
</reference>
<dbReference type="Gene3D" id="1.20.1280.290">
    <property type="match status" value="1"/>
</dbReference>
<organism evidence="1 2">
    <name type="scientific">Vagococcus penaei</name>
    <dbReference type="NCBI Taxonomy" id="633807"/>
    <lineage>
        <taxon>Bacteria</taxon>
        <taxon>Bacillati</taxon>
        <taxon>Bacillota</taxon>
        <taxon>Bacilli</taxon>
        <taxon>Lactobacillales</taxon>
        <taxon>Enterococcaceae</taxon>
        <taxon>Vagococcus</taxon>
    </lineage>
</organism>
<dbReference type="InterPro" id="IPR004316">
    <property type="entry name" value="SWEET_rpt"/>
</dbReference>
<evidence type="ECO:0000313" key="1">
    <source>
        <dbReference type="EMBL" id="AQP53953.1"/>
    </source>
</evidence>
<dbReference type="STRING" id="633807.BW732_06785"/>